<protein>
    <submittedName>
        <fullName evidence="1">LPS biosynthesis glycosyltransferase</fullName>
    </submittedName>
</protein>
<name>A0A7G6TUN2_9BRAD</name>
<reference evidence="2" key="1">
    <citation type="journal article" date="2020" name="Mol. Plant Microbe">
        <title>Rhizobial microsymbionts of the narrowly endemic Oxytropis species growing in Kamchatka are characterized by significant genetic diversity and possess a set of genes that are associated with T3SS and T6SS secretion systems and can affect the development of symbiosis.</title>
        <authorList>
            <person name="Safronova V."/>
            <person name="Guro P."/>
            <person name="Sazanova A."/>
            <person name="Kuznetsova I."/>
            <person name="Belimov A."/>
            <person name="Yakubov V."/>
            <person name="Chirak E."/>
            <person name="Afonin A."/>
            <person name="Gogolev Y."/>
            <person name="Andronov E."/>
            <person name="Tikhonovich I."/>
        </authorList>
    </citation>
    <scope>NUCLEOTIDE SEQUENCE [LARGE SCALE GENOMIC DNA]</scope>
    <source>
        <strain evidence="2">581</strain>
    </source>
</reference>
<dbReference type="GO" id="GO:0016740">
    <property type="term" value="F:transferase activity"/>
    <property type="evidence" value="ECO:0007669"/>
    <property type="project" value="UniProtKB-KW"/>
</dbReference>
<dbReference type="EMBL" id="CP050292">
    <property type="protein sequence ID" value="QND70464.1"/>
    <property type="molecule type" value="Genomic_DNA"/>
</dbReference>
<sequence>MTASFFPAIKPAELQGFPSIGAHGCFMSHLAVLKEGQRCHQHVMIIEDDLDFVDDFQSRWGDIFADLEAQPWSIFYPAHFIETLPAGISEVAPGTGVMCTHFMMFHRDAVAEIIGGLELMLQRPPGHSDGGPMHVDGAYSTLRAQRPSLRTFAYSPALGTQRSSRSDIADLKFYDRMAALRPTARIFRELKRSLGL</sequence>
<evidence type="ECO:0000313" key="1">
    <source>
        <dbReference type="EMBL" id="QND70464.1"/>
    </source>
</evidence>
<organism evidence="1 2">
    <name type="scientific">Tardiphaga robiniae</name>
    <dbReference type="NCBI Taxonomy" id="943830"/>
    <lineage>
        <taxon>Bacteria</taxon>
        <taxon>Pseudomonadati</taxon>
        <taxon>Pseudomonadota</taxon>
        <taxon>Alphaproteobacteria</taxon>
        <taxon>Hyphomicrobiales</taxon>
        <taxon>Nitrobacteraceae</taxon>
        <taxon>Tardiphaga</taxon>
    </lineage>
</organism>
<accession>A0A7G6TUN2</accession>
<proteinExistence type="predicted"/>
<dbReference type="KEGG" id="trb:HB776_03800"/>
<dbReference type="AlphaFoldDB" id="A0A7G6TUN2"/>
<keyword evidence="1" id="KW-0808">Transferase</keyword>
<dbReference type="Proteomes" id="UP000515291">
    <property type="component" value="Chromosome"/>
</dbReference>
<gene>
    <name evidence="1" type="ORF">HB776_03800</name>
</gene>
<evidence type="ECO:0000313" key="2">
    <source>
        <dbReference type="Proteomes" id="UP000515291"/>
    </source>
</evidence>